<organism evidence="5 6">
    <name type="scientific">Ligilactobacillus apodemi DSM 16634 = JCM 16172</name>
    <dbReference type="NCBI Taxonomy" id="1423724"/>
    <lineage>
        <taxon>Bacteria</taxon>
        <taxon>Bacillati</taxon>
        <taxon>Bacillota</taxon>
        <taxon>Bacilli</taxon>
        <taxon>Lactobacillales</taxon>
        <taxon>Lactobacillaceae</taxon>
        <taxon>Ligilactobacillus</taxon>
    </lineage>
</organism>
<dbReference type="InterPro" id="IPR036390">
    <property type="entry name" value="WH_DNA-bd_sf"/>
</dbReference>
<reference evidence="5 6" key="1">
    <citation type="journal article" date="2015" name="Genome Announc.">
        <title>Expanding the biotechnology potential of lactobacilli through comparative genomics of 213 strains and associated genera.</title>
        <authorList>
            <person name="Sun Z."/>
            <person name="Harris H.M."/>
            <person name="McCann A."/>
            <person name="Guo C."/>
            <person name="Argimon S."/>
            <person name="Zhang W."/>
            <person name="Yang X."/>
            <person name="Jeffery I.B."/>
            <person name="Cooney J.C."/>
            <person name="Kagawa T.F."/>
            <person name="Liu W."/>
            <person name="Song Y."/>
            <person name="Salvetti E."/>
            <person name="Wrobel A."/>
            <person name="Rasinkangas P."/>
            <person name="Parkhill J."/>
            <person name="Rea M.C."/>
            <person name="O'Sullivan O."/>
            <person name="Ritari J."/>
            <person name="Douillard F.P."/>
            <person name="Paul Ross R."/>
            <person name="Yang R."/>
            <person name="Briner A.E."/>
            <person name="Felis G.E."/>
            <person name="de Vos W.M."/>
            <person name="Barrangou R."/>
            <person name="Klaenhammer T.R."/>
            <person name="Caufield P.W."/>
            <person name="Cui Y."/>
            <person name="Zhang H."/>
            <person name="O'Toole P.W."/>
        </authorList>
    </citation>
    <scope>NUCLEOTIDE SEQUENCE [LARGE SCALE GENOMIC DNA]</scope>
    <source>
        <strain evidence="5 6">DSM 16634</strain>
    </source>
</reference>
<dbReference type="STRING" id="1423724.FC32_GL000598"/>
<dbReference type="InterPro" id="IPR030855">
    <property type="entry name" value="Bifunct_BirA"/>
</dbReference>
<dbReference type="Pfam" id="PF03099">
    <property type="entry name" value="BPL_LplA_LipB"/>
    <property type="match status" value="1"/>
</dbReference>
<dbReference type="GO" id="GO:0005524">
    <property type="term" value="F:ATP binding"/>
    <property type="evidence" value="ECO:0007669"/>
    <property type="project" value="UniProtKB-UniRule"/>
</dbReference>
<evidence type="ECO:0000313" key="6">
    <source>
        <dbReference type="Proteomes" id="UP000051324"/>
    </source>
</evidence>
<keyword evidence="6" id="KW-1185">Reference proteome</keyword>
<accession>A0A0R1TT04</accession>
<comment type="catalytic activity">
    <reaction evidence="3">
        <text>biotin + L-lysyl-[protein] + ATP = N(6)-biotinyl-L-lysyl-[protein] + AMP + diphosphate + H(+)</text>
        <dbReference type="Rhea" id="RHEA:11756"/>
        <dbReference type="Rhea" id="RHEA-COMP:9752"/>
        <dbReference type="Rhea" id="RHEA-COMP:10505"/>
        <dbReference type="ChEBI" id="CHEBI:15378"/>
        <dbReference type="ChEBI" id="CHEBI:29969"/>
        <dbReference type="ChEBI" id="CHEBI:30616"/>
        <dbReference type="ChEBI" id="CHEBI:33019"/>
        <dbReference type="ChEBI" id="CHEBI:57586"/>
        <dbReference type="ChEBI" id="CHEBI:83144"/>
        <dbReference type="ChEBI" id="CHEBI:456215"/>
        <dbReference type="EC" id="6.3.4.15"/>
    </reaction>
</comment>
<dbReference type="PROSITE" id="PS51733">
    <property type="entry name" value="BPL_LPL_CATALYTIC"/>
    <property type="match status" value="1"/>
</dbReference>
<dbReference type="Pfam" id="PF08279">
    <property type="entry name" value="HTH_11"/>
    <property type="match status" value="1"/>
</dbReference>
<keyword evidence="1 3" id="KW-0436">Ligase</keyword>
<feature type="domain" description="BPL/LPL catalytic" evidence="4">
    <location>
        <begin position="76"/>
        <end position="261"/>
    </location>
</feature>
<comment type="function">
    <text evidence="3">Acts both as a biotin--[acetyl-CoA-carboxylase] ligase and a repressor.</text>
</comment>
<dbReference type="eggNOG" id="COG1654">
    <property type="taxonomic scope" value="Bacteria"/>
</dbReference>
<dbReference type="GO" id="GO:0003677">
    <property type="term" value="F:DNA binding"/>
    <property type="evidence" value="ECO:0007669"/>
    <property type="project" value="UniProtKB-UniRule"/>
</dbReference>
<dbReference type="AlphaFoldDB" id="A0A0R1TT04"/>
<dbReference type="NCBIfam" id="TIGR00121">
    <property type="entry name" value="birA_ligase"/>
    <property type="match status" value="1"/>
</dbReference>
<dbReference type="RefSeq" id="WP_056957310.1">
    <property type="nucleotide sequence ID" value="NZ_AZFT01000053.1"/>
</dbReference>
<evidence type="ECO:0000256" key="2">
    <source>
        <dbReference type="ARBA" id="ARBA00023267"/>
    </source>
</evidence>
<evidence type="ECO:0000256" key="3">
    <source>
        <dbReference type="HAMAP-Rule" id="MF_00978"/>
    </source>
</evidence>
<dbReference type="PATRIC" id="fig|1423724.4.peg.634"/>
<gene>
    <name evidence="3" type="primary">birA</name>
    <name evidence="5" type="ORF">FC32_GL000598</name>
</gene>
<comment type="caution">
    <text evidence="3">Lacks conserved residue(s) required for the propagation of feature annotation.</text>
</comment>
<dbReference type="GO" id="GO:0004077">
    <property type="term" value="F:biotin--[biotin carboxyl-carrier protein] ligase activity"/>
    <property type="evidence" value="ECO:0007669"/>
    <property type="project" value="UniProtKB-UniRule"/>
</dbReference>
<dbReference type="eggNOG" id="COG0340">
    <property type="taxonomic scope" value="Bacteria"/>
</dbReference>
<dbReference type="GO" id="GO:0005737">
    <property type="term" value="C:cytoplasm"/>
    <property type="evidence" value="ECO:0007669"/>
    <property type="project" value="TreeGrafter"/>
</dbReference>
<keyword evidence="3" id="KW-0067">ATP-binding</keyword>
<comment type="caution">
    <text evidence="5">The sequence shown here is derived from an EMBL/GenBank/DDBJ whole genome shotgun (WGS) entry which is preliminary data.</text>
</comment>
<dbReference type="InterPro" id="IPR036388">
    <property type="entry name" value="WH-like_DNA-bd_sf"/>
</dbReference>
<feature type="DNA-binding region" description="H-T-H motif" evidence="3">
    <location>
        <begin position="20"/>
        <end position="39"/>
    </location>
</feature>
<dbReference type="Gene3D" id="1.10.10.10">
    <property type="entry name" value="Winged helix-like DNA-binding domain superfamily/Winged helix DNA-binding domain"/>
    <property type="match status" value="1"/>
</dbReference>
<keyword evidence="3" id="KW-0678">Repressor</keyword>
<dbReference type="InterPro" id="IPR004408">
    <property type="entry name" value="Biotin_CoA_COase_ligase"/>
</dbReference>
<keyword evidence="3" id="KW-0805">Transcription regulation</keyword>
<keyword evidence="3" id="KW-0547">Nucleotide-binding</keyword>
<dbReference type="SUPFAM" id="SSF55681">
    <property type="entry name" value="Class II aaRS and biotin synthetases"/>
    <property type="match status" value="1"/>
</dbReference>
<proteinExistence type="inferred from homology"/>
<dbReference type="GO" id="GO:0009249">
    <property type="term" value="P:protein lipoylation"/>
    <property type="evidence" value="ECO:0007669"/>
    <property type="project" value="UniProtKB-ARBA"/>
</dbReference>
<keyword evidence="3" id="KW-0804">Transcription</keyword>
<protein>
    <recommendedName>
        <fullName evidence="3">Bifunctional ligase/repressor BirA</fullName>
    </recommendedName>
    <alternativeName>
        <fullName evidence="3">Biotin--[acetyl-CoA-carboxylase] ligase</fullName>
        <ecNumber evidence="3">6.3.4.15</ecNumber>
    </alternativeName>
    <alternativeName>
        <fullName evidence="3">Biotin--protein ligase</fullName>
    </alternativeName>
    <alternativeName>
        <fullName evidence="3">Biotin-[acetyl-CoA carboxylase] synthetase</fullName>
    </alternativeName>
</protein>
<sequence length="321" mass="35625">MKTTTRVLELLSSTSTYLSGQQIADQLQLSRTAVWKAIKALQDKGYAIKSKAHVGYCYVDDNTLNETLIKQNLNNSLDLDILLYDSLPSTNLKAKELSLDPTLKRPVVLIADQQTAGYGRYQRSFLSPKKTGIYLSILLDNDQVDFDPGLLTTATAIAVTRTLEKLFPITPSIKWVNDVLVDGKKICGILTEGIADLETQTLSQIVIGTGINFATPMTAFPPKLHQRIGSLAPYLAKTSVSRNQFIAEYLNQFFDIYQNYATGNFMPEYRAHCELIGKQVTIEQGQKQFNAKVSDINDHGALVLADGRILSSGEITKIRKE</sequence>
<evidence type="ECO:0000259" key="4">
    <source>
        <dbReference type="PROSITE" id="PS51733"/>
    </source>
</evidence>
<dbReference type="InterPro" id="IPR045864">
    <property type="entry name" value="aa-tRNA-synth_II/BPL/LPL"/>
</dbReference>
<feature type="binding site" evidence="3">
    <location>
        <position position="114"/>
    </location>
    <ligand>
        <name>biotin</name>
        <dbReference type="ChEBI" id="CHEBI:57586"/>
    </ligand>
</feature>
<evidence type="ECO:0000256" key="1">
    <source>
        <dbReference type="ARBA" id="ARBA00022598"/>
    </source>
</evidence>
<name>A0A0R1TT04_9LACO</name>
<keyword evidence="2 3" id="KW-0092">Biotin</keyword>
<dbReference type="InterPro" id="IPR004143">
    <property type="entry name" value="BPL_LPL_catalytic"/>
</dbReference>
<dbReference type="EMBL" id="AZFT01000053">
    <property type="protein sequence ID" value="KRL83348.1"/>
    <property type="molecule type" value="Genomic_DNA"/>
</dbReference>
<dbReference type="Pfam" id="PF02237">
    <property type="entry name" value="BPL_C"/>
    <property type="match status" value="1"/>
</dbReference>
<dbReference type="Proteomes" id="UP000051324">
    <property type="component" value="Unassembled WGS sequence"/>
</dbReference>
<dbReference type="PANTHER" id="PTHR12835:SF5">
    <property type="entry name" value="BIOTIN--PROTEIN LIGASE"/>
    <property type="match status" value="1"/>
</dbReference>
<feature type="binding site" evidence="3">
    <location>
        <begin position="89"/>
        <end position="91"/>
    </location>
    <ligand>
        <name>biotin</name>
        <dbReference type="ChEBI" id="CHEBI:57586"/>
    </ligand>
</feature>
<dbReference type="Gene3D" id="3.30.930.10">
    <property type="entry name" value="Bira Bifunctional Protein, Domain 2"/>
    <property type="match status" value="1"/>
</dbReference>
<keyword evidence="3" id="KW-0238">DNA-binding</keyword>
<dbReference type="HAMAP" id="MF_00978">
    <property type="entry name" value="Bifunct_BirA"/>
    <property type="match status" value="1"/>
</dbReference>
<evidence type="ECO:0000313" key="5">
    <source>
        <dbReference type="EMBL" id="KRL83348.1"/>
    </source>
</evidence>
<dbReference type="SUPFAM" id="SSF46785">
    <property type="entry name" value="Winged helix' DNA-binding domain"/>
    <property type="match status" value="1"/>
</dbReference>
<dbReference type="EC" id="6.3.4.15" evidence="3"/>
<dbReference type="PANTHER" id="PTHR12835">
    <property type="entry name" value="BIOTIN PROTEIN LIGASE"/>
    <property type="match status" value="1"/>
</dbReference>
<feature type="binding site" evidence="3">
    <location>
        <position position="185"/>
    </location>
    <ligand>
        <name>biotin</name>
        <dbReference type="ChEBI" id="CHEBI:57586"/>
    </ligand>
</feature>
<dbReference type="InterPro" id="IPR003142">
    <property type="entry name" value="BPL_C"/>
</dbReference>
<dbReference type="GO" id="GO:0006355">
    <property type="term" value="P:regulation of DNA-templated transcription"/>
    <property type="evidence" value="ECO:0007669"/>
    <property type="project" value="UniProtKB-UniRule"/>
</dbReference>
<dbReference type="GO" id="GO:0016740">
    <property type="term" value="F:transferase activity"/>
    <property type="evidence" value="ECO:0007669"/>
    <property type="project" value="UniProtKB-ARBA"/>
</dbReference>
<comment type="similarity">
    <text evidence="3">Belongs to the biotin--protein ligase family.</text>
</comment>
<dbReference type="CDD" id="cd16442">
    <property type="entry name" value="BPL"/>
    <property type="match status" value="1"/>
</dbReference>
<dbReference type="InterPro" id="IPR013196">
    <property type="entry name" value="HTH_11"/>
</dbReference>